<protein>
    <submittedName>
        <fullName evidence="2 4">Uncharacterized protein</fullName>
    </submittedName>
</protein>
<sequence>MISKTFTLLILCLYFLVSNCYVKRDTAVLIGNAFGNFRDGCFPKASGGCKCSINIDGNEREEVFNSVDDCKKPIEVQTAENKIELNKEFKKVAGNLKENCFPKPSGGCKCNEKDNNGNEKVVTYDDITQCREDEKRVKRRVQYGKYKSNCVAKSNGGCVCTIKKSGLDTTQTYTKDSDCKEIEEPVDPVAEKAKANYAKVIQELKTKFAGLRENCFPRPKGCMCIIGKDSLGHEITQKRWTDAECKCAEGEISKECPVKN</sequence>
<dbReference type="RefSeq" id="XP_024498623.1">
    <property type="nucleotide sequence ID" value="XM_024645830.1"/>
</dbReference>
<reference evidence="2" key="2">
    <citation type="submission" date="2014-09" db="EMBL/GenBank/DDBJ databases">
        <authorList>
            <person name="Aslett A.Martin."/>
        </authorList>
    </citation>
    <scope>NUCLEOTIDE SEQUENCE</scope>
    <source>
        <strain evidence="2">ED321 Heterogonic</strain>
    </source>
</reference>
<dbReference type="Proteomes" id="UP000035682">
    <property type="component" value="Unplaced"/>
</dbReference>
<dbReference type="OMA" id="ERGHGCP"/>
<accession>A0A090KVX3</accession>
<evidence type="ECO:0000313" key="2">
    <source>
        <dbReference type="EMBL" id="CEF59412.1"/>
    </source>
</evidence>
<dbReference type="GeneID" id="36384220"/>
<dbReference type="EMBL" id="LN609396">
    <property type="protein sequence ID" value="CEF59412.1"/>
    <property type="molecule type" value="Genomic_DNA"/>
</dbReference>
<reference evidence="4" key="3">
    <citation type="submission" date="2020-12" db="UniProtKB">
        <authorList>
            <consortium name="WormBaseParasite"/>
        </authorList>
    </citation>
    <scope>IDENTIFICATION</scope>
</reference>
<dbReference type="WormBase" id="SRAE_X000116000">
    <property type="protein sequence ID" value="SRP09866"/>
    <property type="gene ID" value="WBGene00266726"/>
</dbReference>
<dbReference type="OrthoDB" id="5846381at2759"/>
<reference evidence="3" key="1">
    <citation type="submission" date="2014-09" db="EMBL/GenBank/DDBJ databases">
        <authorList>
            <person name="Martin A.A."/>
        </authorList>
    </citation>
    <scope>NUCLEOTIDE SEQUENCE</scope>
    <source>
        <strain evidence="3">ED321</strain>
    </source>
</reference>
<dbReference type="AlphaFoldDB" id="A0A090KVX3"/>
<gene>
    <name evidence="2 4 5" type="ORF">SRAE_X000116000</name>
</gene>
<dbReference type="CTD" id="36384220"/>
<proteinExistence type="predicted"/>
<keyword evidence="3" id="KW-1185">Reference proteome</keyword>
<organism evidence="2">
    <name type="scientific">Strongyloides ratti</name>
    <name type="common">Parasitic roundworm</name>
    <dbReference type="NCBI Taxonomy" id="34506"/>
    <lineage>
        <taxon>Eukaryota</taxon>
        <taxon>Metazoa</taxon>
        <taxon>Ecdysozoa</taxon>
        <taxon>Nematoda</taxon>
        <taxon>Chromadorea</taxon>
        <taxon>Rhabditida</taxon>
        <taxon>Tylenchina</taxon>
        <taxon>Panagrolaimomorpha</taxon>
        <taxon>Strongyloidoidea</taxon>
        <taxon>Strongyloididae</taxon>
        <taxon>Strongyloides</taxon>
    </lineage>
</organism>
<evidence type="ECO:0000313" key="5">
    <source>
        <dbReference type="WormBase" id="SRAE_X000116000"/>
    </source>
</evidence>
<keyword evidence="1" id="KW-0732">Signal</keyword>
<name>A0A090KVX3_STRRB</name>
<dbReference type="WBParaSite" id="SRAE_X000116000.1">
    <property type="protein sequence ID" value="SRAE_X000116000.1"/>
    <property type="gene ID" value="WBGene00266726"/>
</dbReference>
<evidence type="ECO:0000313" key="3">
    <source>
        <dbReference type="Proteomes" id="UP000035682"/>
    </source>
</evidence>
<feature type="chain" id="PRO_5015030174" evidence="1">
    <location>
        <begin position="21"/>
        <end position="260"/>
    </location>
</feature>
<feature type="signal peptide" evidence="1">
    <location>
        <begin position="1"/>
        <end position="20"/>
    </location>
</feature>
<evidence type="ECO:0000256" key="1">
    <source>
        <dbReference type="SAM" id="SignalP"/>
    </source>
</evidence>
<evidence type="ECO:0000313" key="4">
    <source>
        <dbReference type="WBParaSite" id="SRAE_X000116000.1"/>
    </source>
</evidence>